<dbReference type="InterPro" id="IPR007694">
    <property type="entry name" value="DNA_helicase_DnaB-like_C"/>
</dbReference>
<dbReference type="SUPFAM" id="SSF52540">
    <property type="entry name" value="P-loop containing nucleoside triphosphate hydrolases"/>
    <property type="match status" value="1"/>
</dbReference>
<accession>A0A1G4G8V6</accession>
<evidence type="ECO:0000256" key="3">
    <source>
        <dbReference type="ARBA" id="ARBA00022705"/>
    </source>
</evidence>
<dbReference type="GO" id="GO:0003677">
    <property type="term" value="F:DNA binding"/>
    <property type="evidence" value="ECO:0007669"/>
    <property type="project" value="UniProtKB-KW"/>
</dbReference>
<dbReference type="Pfam" id="PF00772">
    <property type="entry name" value="DnaB"/>
    <property type="match status" value="1"/>
</dbReference>
<dbReference type="PANTHER" id="PTHR30153:SF2">
    <property type="entry name" value="REPLICATIVE DNA HELICASE"/>
    <property type="match status" value="1"/>
</dbReference>
<dbReference type="GO" id="GO:0016887">
    <property type="term" value="F:ATP hydrolysis activity"/>
    <property type="evidence" value="ECO:0007669"/>
    <property type="project" value="RHEA"/>
</dbReference>
<organism evidence="13 14">
    <name type="scientific">Petrimonas mucosa</name>
    <dbReference type="NCBI Taxonomy" id="1642646"/>
    <lineage>
        <taxon>Bacteria</taxon>
        <taxon>Pseudomonadati</taxon>
        <taxon>Bacteroidota</taxon>
        <taxon>Bacteroidia</taxon>
        <taxon>Bacteroidales</taxon>
        <taxon>Dysgonomonadaceae</taxon>
        <taxon>Petrimonas</taxon>
    </lineage>
</organism>
<evidence type="ECO:0000256" key="11">
    <source>
        <dbReference type="ARBA" id="ARBA00048954"/>
    </source>
</evidence>
<dbReference type="PROSITE" id="PS51199">
    <property type="entry name" value="SF4_HELICASE"/>
    <property type="match status" value="1"/>
</dbReference>
<keyword evidence="5 13" id="KW-0378">Hydrolase</keyword>
<dbReference type="InterPro" id="IPR027417">
    <property type="entry name" value="P-loop_NTPase"/>
</dbReference>
<evidence type="ECO:0000256" key="1">
    <source>
        <dbReference type="ARBA" id="ARBA00008428"/>
    </source>
</evidence>
<dbReference type="GO" id="GO:0005524">
    <property type="term" value="F:ATP binding"/>
    <property type="evidence" value="ECO:0007669"/>
    <property type="project" value="UniProtKB-KW"/>
</dbReference>
<dbReference type="STRING" id="1642646.ING2E5A_2139"/>
<gene>
    <name evidence="13" type="primary">dnaC3</name>
    <name evidence="13" type="ORF">ING2E5A_2139</name>
</gene>
<protein>
    <recommendedName>
        <fullName evidence="10">DNA 5'-3' helicase</fullName>
        <ecNumber evidence="10">5.6.2.3</ecNumber>
    </recommendedName>
</protein>
<name>A0A1G4G8V6_9BACT</name>
<comment type="catalytic activity">
    <reaction evidence="11">
        <text>ATP + H2O = ADP + phosphate + H(+)</text>
        <dbReference type="Rhea" id="RHEA:13065"/>
        <dbReference type="ChEBI" id="CHEBI:15377"/>
        <dbReference type="ChEBI" id="CHEBI:15378"/>
        <dbReference type="ChEBI" id="CHEBI:30616"/>
        <dbReference type="ChEBI" id="CHEBI:43474"/>
        <dbReference type="ChEBI" id="CHEBI:456216"/>
        <dbReference type="EC" id="5.6.2.3"/>
    </reaction>
</comment>
<dbReference type="GO" id="GO:0005829">
    <property type="term" value="C:cytosol"/>
    <property type="evidence" value="ECO:0007669"/>
    <property type="project" value="TreeGrafter"/>
</dbReference>
<evidence type="ECO:0000259" key="12">
    <source>
        <dbReference type="PROSITE" id="PS51199"/>
    </source>
</evidence>
<evidence type="ECO:0000256" key="8">
    <source>
        <dbReference type="ARBA" id="ARBA00023125"/>
    </source>
</evidence>
<feature type="domain" description="SF4 helicase" evidence="12">
    <location>
        <begin position="170"/>
        <end position="434"/>
    </location>
</feature>
<dbReference type="InterPro" id="IPR007693">
    <property type="entry name" value="DNA_helicase_DnaB-like_N"/>
</dbReference>
<keyword evidence="4" id="KW-0547">Nucleotide-binding</keyword>
<comment type="similarity">
    <text evidence="1">Belongs to the helicase family. DnaB subfamily.</text>
</comment>
<sequence length="456" mass="51084">MQLPHDIEAEKATIGALLLEKTAIYEVMDFLKPDMFYNHQLNEIYKVILEVESQSGVDLITVFEGLKKRNSKIDITLLADLSDYVTSAIHVKIHAMIVFQDYIRRTFVLKCAKSLNDSNDMSLDVDDLISDHIFQVENLSDITDVGATTSIDKLAVEAYKAYQEREKRAKEGNPIGIHTGLKRLDSILHGFQKGCVYVLAARPGMGKTAFLLNSARLSAAKGNSVLIFSLEMPKAALINRMAVAHSGVNSELFKEGRLAQDEYISLAESLEQLSLLPISVNDTASISVQQIRAQAKKMKRKGKCDIIMIDYLQLIDMSRLKGKSTNDEVSACSRAIKIMAKDLDVPVILLSQLNRGVEGRNDKRPMLSDLRDSGAIEQDADAVIFIHREAYYKPDLDKNKCTVIVAKNREGRTGELDIWVDNCITNFKDEVPNAHYASPEFEETLYSDNNKEETPF</sequence>
<keyword evidence="8" id="KW-0238">DNA-binding</keyword>
<evidence type="ECO:0000313" key="13">
    <source>
        <dbReference type="EMBL" id="SCM58952.1"/>
    </source>
</evidence>
<evidence type="ECO:0000256" key="5">
    <source>
        <dbReference type="ARBA" id="ARBA00022801"/>
    </source>
</evidence>
<dbReference type="EMBL" id="LT608328">
    <property type="protein sequence ID" value="SCM58952.1"/>
    <property type="molecule type" value="Genomic_DNA"/>
</dbReference>
<dbReference type="GO" id="GO:0006269">
    <property type="term" value="P:DNA replication, synthesis of primer"/>
    <property type="evidence" value="ECO:0007669"/>
    <property type="project" value="UniProtKB-KW"/>
</dbReference>
<dbReference type="AlphaFoldDB" id="A0A1G4G8V6"/>
<dbReference type="Gene3D" id="3.40.50.300">
    <property type="entry name" value="P-loop containing nucleotide triphosphate hydrolases"/>
    <property type="match status" value="1"/>
</dbReference>
<evidence type="ECO:0000256" key="2">
    <source>
        <dbReference type="ARBA" id="ARBA00022515"/>
    </source>
</evidence>
<dbReference type="Pfam" id="PF03796">
    <property type="entry name" value="DnaB_C"/>
    <property type="match status" value="1"/>
</dbReference>
<evidence type="ECO:0000256" key="9">
    <source>
        <dbReference type="ARBA" id="ARBA00023235"/>
    </source>
</evidence>
<dbReference type="InterPro" id="IPR036185">
    <property type="entry name" value="DNA_heli_DnaB-like_N_sf"/>
</dbReference>
<dbReference type="Proteomes" id="UP000178485">
    <property type="component" value="Chromosome i"/>
</dbReference>
<evidence type="ECO:0000256" key="10">
    <source>
        <dbReference type="ARBA" id="ARBA00044969"/>
    </source>
</evidence>
<keyword evidence="3" id="KW-0235">DNA replication</keyword>
<dbReference type="EC" id="5.6.2.3" evidence="10"/>
<keyword evidence="14" id="KW-1185">Reference proteome</keyword>
<reference evidence="13 14" key="1">
    <citation type="submission" date="2016-08" db="EMBL/GenBank/DDBJ databases">
        <authorList>
            <person name="Seilhamer J.J."/>
        </authorList>
    </citation>
    <scope>NUCLEOTIDE SEQUENCE [LARGE SCALE GENOMIC DNA]</scope>
    <source>
        <strain evidence="13">ING2-E5A</strain>
    </source>
</reference>
<evidence type="ECO:0000256" key="7">
    <source>
        <dbReference type="ARBA" id="ARBA00022840"/>
    </source>
</evidence>
<keyword evidence="9" id="KW-0413">Isomerase</keyword>
<proteinExistence type="inferred from homology"/>
<dbReference type="SUPFAM" id="SSF48024">
    <property type="entry name" value="N-terminal domain of DnaB helicase"/>
    <property type="match status" value="1"/>
</dbReference>
<dbReference type="GO" id="GO:1990077">
    <property type="term" value="C:primosome complex"/>
    <property type="evidence" value="ECO:0007669"/>
    <property type="project" value="UniProtKB-KW"/>
</dbReference>
<keyword evidence="2" id="KW-0639">Primosome</keyword>
<dbReference type="CDD" id="cd00984">
    <property type="entry name" value="DnaB_C"/>
    <property type="match status" value="1"/>
</dbReference>
<dbReference type="RefSeq" id="WP_161941999.1">
    <property type="nucleotide sequence ID" value="NZ_LT608328.1"/>
</dbReference>
<dbReference type="PANTHER" id="PTHR30153">
    <property type="entry name" value="REPLICATIVE DNA HELICASE DNAB"/>
    <property type="match status" value="1"/>
</dbReference>
<evidence type="ECO:0000256" key="6">
    <source>
        <dbReference type="ARBA" id="ARBA00022806"/>
    </source>
</evidence>
<dbReference type="InterPro" id="IPR016136">
    <property type="entry name" value="DNA_helicase_N/primase_C"/>
</dbReference>
<dbReference type="GO" id="GO:0043139">
    <property type="term" value="F:5'-3' DNA helicase activity"/>
    <property type="evidence" value="ECO:0007669"/>
    <property type="project" value="UniProtKB-EC"/>
</dbReference>
<evidence type="ECO:0000313" key="14">
    <source>
        <dbReference type="Proteomes" id="UP000178485"/>
    </source>
</evidence>
<dbReference type="KEGG" id="pmuc:ING2E5A_2139"/>
<keyword evidence="6 13" id="KW-0347">Helicase</keyword>
<keyword evidence="7" id="KW-0067">ATP-binding</keyword>
<dbReference type="Gene3D" id="1.10.860.10">
    <property type="entry name" value="DNAb Helicase, Chain A"/>
    <property type="match status" value="1"/>
</dbReference>
<evidence type="ECO:0000256" key="4">
    <source>
        <dbReference type="ARBA" id="ARBA00022741"/>
    </source>
</evidence>